<dbReference type="Pfam" id="PF13630">
    <property type="entry name" value="SdpI"/>
    <property type="match status" value="1"/>
</dbReference>
<dbReference type="GO" id="GO:0009636">
    <property type="term" value="P:response to toxic substance"/>
    <property type="evidence" value="ECO:0007669"/>
    <property type="project" value="TreeGrafter"/>
</dbReference>
<dbReference type="PANTHER" id="PTHR37810">
    <property type="entry name" value="IMMUNITY PROTEIN SDPI"/>
    <property type="match status" value="1"/>
</dbReference>
<dbReference type="RefSeq" id="WP_146868116.1">
    <property type="nucleotide sequence ID" value="NZ_BKBC01000011.1"/>
</dbReference>
<feature type="transmembrane region" description="Helical" evidence="1">
    <location>
        <begin position="45"/>
        <end position="65"/>
    </location>
</feature>
<feature type="domain" description="DUF1648" evidence="2">
    <location>
        <begin position="12"/>
        <end position="60"/>
    </location>
</feature>
<dbReference type="InterPro" id="IPR026272">
    <property type="entry name" value="SdpI"/>
</dbReference>
<feature type="transmembrane region" description="Helical" evidence="1">
    <location>
        <begin position="118"/>
        <end position="135"/>
    </location>
</feature>
<keyword evidence="1" id="KW-1133">Transmembrane helix</keyword>
<name>A0A512TK61_CLOBU</name>
<evidence type="ECO:0000259" key="2">
    <source>
        <dbReference type="Pfam" id="PF07853"/>
    </source>
</evidence>
<accession>A0A512TK61</accession>
<feature type="transmembrane region" description="Helical" evidence="1">
    <location>
        <begin position="7"/>
        <end position="25"/>
    </location>
</feature>
<gene>
    <name evidence="3" type="ORF">CBU02nite_11500</name>
</gene>
<dbReference type="PANTHER" id="PTHR37810:SF5">
    <property type="entry name" value="IMMUNITY PROTEIN SDPI"/>
    <property type="match status" value="1"/>
</dbReference>
<dbReference type="PIRSF" id="PIRSF038959">
    <property type="entry name" value="SdpI"/>
    <property type="match status" value="1"/>
</dbReference>
<evidence type="ECO:0000313" key="4">
    <source>
        <dbReference type="Proteomes" id="UP000321089"/>
    </source>
</evidence>
<dbReference type="EMBL" id="BKBC01000011">
    <property type="protein sequence ID" value="GEQ20644.1"/>
    <property type="molecule type" value="Genomic_DNA"/>
</dbReference>
<protein>
    <recommendedName>
        <fullName evidence="2">DUF1648 domain-containing protein</fullName>
    </recommendedName>
</protein>
<evidence type="ECO:0000256" key="1">
    <source>
        <dbReference type="SAM" id="Phobius"/>
    </source>
</evidence>
<feature type="transmembrane region" description="Helical" evidence="1">
    <location>
        <begin position="188"/>
        <end position="210"/>
    </location>
</feature>
<evidence type="ECO:0000313" key="3">
    <source>
        <dbReference type="EMBL" id="GEQ20644.1"/>
    </source>
</evidence>
<proteinExistence type="predicted"/>
<sequence length="216" mass="24349">MYKKKSDIYNVIIIACSILLTIIVYNKLPDLVPTHWNTMGEIDKYSPKAFGAFMAPVIMIFTWSGMKFLPKIDPRKKNYEKFDKSYSVIVSILLTFFLVIHAVTLLAALGYGISIEKIIPLIVGVLFIVIGNYLPKSKSNFFYGIKTPWTLSSEVSWRKTHRLGGKLFVVAGIVCILSSFLLNCNIKAVVFFIAIMIAAIVPIVASYFYAKNDKEN</sequence>
<reference evidence="3 4" key="1">
    <citation type="submission" date="2019-07" db="EMBL/GenBank/DDBJ databases">
        <title>Whole genome shotgun sequence of Clostridium butyricum NBRC 3858.</title>
        <authorList>
            <person name="Hosoyama A."/>
            <person name="Uohara A."/>
            <person name="Ohji S."/>
            <person name="Ichikawa N."/>
        </authorList>
    </citation>
    <scope>NUCLEOTIDE SEQUENCE [LARGE SCALE GENOMIC DNA]</scope>
    <source>
        <strain evidence="3 4">NBRC 3858</strain>
    </source>
</reference>
<dbReference type="InterPro" id="IPR025962">
    <property type="entry name" value="SdpI/YhfL"/>
</dbReference>
<dbReference type="AlphaFoldDB" id="A0A512TK61"/>
<keyword evidence="1" id="KW-0472">Membrane</keyword>
<dbReference type="InterPro" id="IPR012867">
    <property type="entry name" value="DUF1648"/>
</dbReference>
<dbReference type="Proteomes" id="UP000321089">
    <property type="component" value="Unassembled WGS sequence"/>
</dbReference>
<feature type="transmembrane region" description="Helical" evidence="1">
    <location>
        <begin position="86"/>
        <end position="112"/>
    </location>
</feature>
<organism evidence="3 4">
    <name type="scientific">Clostridium butyricum</name>
    <dbReference type="NCBI Taxonomy" id="1492"/>
    <lineage>
        <taxon>Bacteria</taxon>
        <taxon>Bacillati</taxon>
        <taxon>Bacillota</taxon>
        <taxon>Clostridia</taxon>
        <taxon>Eubacteriales</taxon>
        <taxon>Clostridiaceae</taxon>
        <taxon>Clostridium</taxon>
    </lineage>
</organism>
<comment type="caution">
    <text evidence="3">The sequence shown here is derived from an EMBL/GenBank/DDBJ whole genome shotgun (WGS) entry which is preliminary data.</text>
</comment>
<dbReference type="Pfam" id="PF07853">
    <property type="entry name" value="DUF1648"/>
    <property type="match status" value="1"/>
</dbReference>
<feature type="transmembrane region" description="Helical" evidence="1">
    <location>
        <begin position="163"/>
        <end position="182"/>
    </location>
</feature>
<keyword evidence="1" id="KW-0812">Transmembrane</keyword>